<reference evidence="5 6" key="1">
    <citation type="submission" date="2023-09" db="EMBL/GenBank/DDBJ databases">
        <authorList>
            <person name="Rey-Velasco X."/>
        </authorList>
    </citation>
    <scope>NUCLEOTIDE SEQUENCE [LARGE SCALE GENOMIC DNA]</scope>
    <source>
        <strain evidence="5 6">P385</strain>
    </source>
</reference>
<keyword evidence="4" id="KW-0963">Cytoplasm</keyword>
<dbReference type="HAMAP" id="MF_00057">
    <property type="entry name" value="KdsB"/>
    <property type="match status" value="1"/>
</dbReference>
<protein>
    <recommendedName>
        <fullName evidence="4">3-deoxy-manno-octulosonate cytidylyltransferase</fullName>
        <ecNumber evidence="4">2.7.7.38</ecNumber>
    </recommendedName>
    <alternativeName>
        <fullName evidence="4">CMP-2-keto-3-deoxyoctulosonic acid synthase</fullName>
        <shortName evidence="4">CKS</shortName>
        <shortName evidence="4">CMP-KDO synthase</shortName>
    </alternativeName>
</protein>
<comment type="caution">
    <text evidence="5">The sequence shown here is derived from an EMBL/GenBank/DDBJ whole genome shotgun (WGS) entry which is preliminary data.</text>
</comment>
<dbReference type="NCBIfam" id="TIGR00466">
    <property type="entry name" value="kdsB"/>
    <property type="match status" value="1"/>
</dbReference>
<dbReference type="NCBIfam" id="NF003952">
    <property type="entry name" value="PRK05450.1-5"/>
    <property type="match status" value="1"/>
</dbReference>
<dbReference type="NCBIfam" id="NF009905">
    <property type="entry name" value="PRK13368.1"/>
    <property type="match status" value="1"/>
</dbReference>
<proteinExistence type="inferred from homology"/>
<dbReference type="RefSeq" id="WP_311656402.1">
    <property type="nucleotide sequence ID" value="NZ_JAVRHY010000001.1"/>
</dbReference>
<keyword evidence="2 4" id="KW-0548">Nucleotidyltransferase</keyword>
<dbReference type="CDD" id="cd02517">
    <property type="entry name" value="CMP-KDO-Synthetase"/>
    <property type="match status" value="1"/>
</dbReference>
<dbReference type="EC" id="2.7.7.38" evidence="4"/>
<dbReference type="InterPro" id="IPR029044">
    <property type="entry name" value="Nucleotide-diphossugar_trans"/>
</dbReference>
<evidence type="ECO:0000256" key="4">
    <source>
        <dbReference type="HAMAP-Rule" id="MF_00057"/>
    </source>
</evidence>
<comment type="subcellular location">
    <subcellularLocation>
        <location evidence="4">Cytoplasm</location>
    </subcellularLocation>
</comment>
<dbReference type="InterPro" id="IPR004528">
    <property type="entry name" value="KdsB"/>
</dbReference>
<organism evidence="5 6">
    <name type="scientific">Spectribacter acetivorans</name>
    <dbReference type="NCBI Taxonomy" id="3075603"/>
    <lineage>
        <taxon>Bacteria</taxon>
        <taxon>Pseudomonadati</taxon>
        <taxon>Pseudomonadota</taxon>
        <taxon>Gammaproteobacteria</taxon>
        <taxon>Salinisphaerales</taxon>
        <taxon>Salinisphaeraceae</taxon>
        <taxon>Spectribacter</taxon>
    </lineage>
</organism>
<evidence type="ECO:0000313" key="5">
    <source>
        <dbReference type="EMBL" id="MDT0616894.1"/>
    </source>
</evidence>
<keyword evidence="3 4" id="KW-0448">Lipopolysaccharide biosynthesis</keyword>
<evidence type="ECO:0000256" key="2">
    <source>
        <dbReference type="ARBA" id="ARBA00022695"/>
    </source>
</evidence>
<dbReference type="PANTHER" id="PTHR42866:SF2">
    <property type="entry name" value="3-DEOXY-MANNO-OCTULOSONATE CYTIDYLYLTRANSFERASE, MITOCHONDRIAL"/>
    <property type="match status" value="1"/>
</dbReference>
<dbReference type="GO" id="GO:0008690">
    <property type="term" value="F:3-deoxy-manno-octulosonate cytidylyltransferase activity"/>
    <property type="evidence" value="ECO:0007669"/>
    <property type="project" value="UniProtKB-EC"/>
</dbReference>
<comment type="pathway">
    <text evidence="4">Nucleotide-sugar biosynthesis; CMP-3-deoxy-D-manno-octulosonate biosynthesis; CMP-3-deoxy-D-manno-octulosonate from 3-deoxy-D-manno-octulosonate and CTP: step 1/1.</text>
</comment>
<gene>
    <name evidence="4 5" type="primary">kdsB</name>
    <name evidence="5" type="ORF">RM531_00260</name>
</gene>
<sequence length="246" mass="26135">MNFRVVIPARYASTRLPGKVLLPIAGRPMLAHVIDRARESGAKDIWVATDDARVHAAAEVAGARAAMTSADHAAGSDRLAELAARLEWPDDAIVVNLQGDEPLMPGPLIAQVASALADAPDADIATACVPIHDAAEFQNPNVVKVVRDQAGRALYFSRAPIPHRRDSADGPPPAFRHLGIYAYRVGALARFAAAPAGDLERCESLEQLRALAMGMRLLVVEAEQTPGPGVDTAEDLARVVARLQPD</sequence>
<dbReference type="EMBL" id="JAVRHY010000001">
    <property type="protein sequence ID" value="MDT0616894.1"/>
    <property type="molecule type" value="Genomic_DNA"/>
</dbReference>
<comment type="function">
    <text evidence="4">Activates KDO (a required 8-carbon sugar) for incorporation into bacterial lipopolysaccharide in Gram-negative bacteria.</text>
</comment>
<dbReference type="Proteomes" id="UP001259982">
    <property type="component" value="Unassembled WGS sequence"/>
</dbReference>
<dbReference type="Pfam" id="PF02348">
    <property type="entry name" value="CTP_transf_3"/>
    <property type="match status" value="1"/>
</dbReference>
<dbReference type="PANTHER" id="PTHR42866">
    <property type="entry name" value="3-DEOXY-MANNO-OCTULOSONATE CYTIDYLYLTRANSFERASE"/>
    <property type="match status" value="1"/>
</dbReference>
<evidence type="ECO:0000313" key="6">
    <source>
        <dbReference type="Proteomes" id="UP001259982"/>
    </source>
</evidence>
<comment type="catalytic activity">
    <reaction evidence="4">
        <text>3-deoxy-alpha-D-manno-oct-2-ulosonate + CTP = CMP-3-deoxy-beta-D-manno-octulosonate + diphosphate</text>
        <dbReference type="Rhea" id="RHEA:23448"/>
        <dbReference type="ChEBI" id="CHEBI:33019"/>
        <dbReference type="ChEBI" id="CHEBI:37563"/>
        <dbReference type="ChEBI" id="CHEBI:85986"/>
        <dbReference type="ChEBI" id="CHEBI:85987"/>
        <dbReference type="EC" id="2.7.7.38"/>
    </reaction>
</comment>
<dbReference type="Gene3D" id="3.90.550.10">
    <property type="entry name" value="Spore Coat Polysaccharide Biosynthesis Protein SpsA, Chain A"/>
    <property type="match status" value="1"/>
</dbReference>
<keyword evidence="6" id="KW-1185">Reference proteome</keyword>
<dbReference type="InterPro" id="IPR003329">
    <property type="entry name" value="Cytidylyl_trans"/>
</dbReference>
<evidence type="ECO:0000256" key="3">
    <source>
        <dbReference type="ARBA" id="ARBA00022985"/>
    </source>
</evidence>
<accession>A0ABU3B370</accession>
<name>A0ABU3B370_9GAMM</name>
<dbReference type="NCBIfam" id="NF003950">
    <property type="entry name" value="PRK05450.1-3"/>
    <property type="match status" value="1"/>
</dbReference>
<comment type="similarity">
    <text evidence="4">Belongs to the KdsB family.</text>
</comment>
<evidence type="ECO:0000256" key="1">
    <source>
        <dbReference type="ARBA" id="ARBA00022679"/>
    </source>
</evidence>
<dbReference type="SUPFAM" id="SSF53448">
    <property type="entry name" value="Nucleotide-diphospho-sugar transferases"/>
    <property type="match status" value="1"/>
</dbReference>
<keyword evidence="1 4" id="KW-0808">Transferase</keyword>